<feature type="compositionally biased region" description="Basic and acidic residues" evidence="1">
    <location>
        <begin position="44"/>
        <end position="61"/>
    </location>
</feature>
<protein>
    <submittedName>
        <fullName evidence="2">Uncharacterized protein</fullName>
    </submittedName>
</protein>
<gene>
    <name evidence="2" type="ORF">ANCCEY_13086</name>
</gene>
<evidence type="ECO:0000313" key="3">
    <source>
        <dbReference type="Proteomes" id="UP000054495"/>
    </source>
</evidence>
<dbReference type="AlphaFoldDB" id="A0A0D6L8B4"/>
<dbReference type="EMBL" id="KE125565">
    <property type="protein sequence ID" value="EPB67824.1"/>
    <property type="molecule type" value="Genomic_DNA"/>
</dbReference>
<accession>A0A0D6L8B4</accession>
<reference evidence="2 3" key="1">
    <citation type="submission" date="2013-05" db="EMBL/GenBank/DDBJ databases">
        <title>Draft genome of the parasitic nematode Anyclostoma ceylanicum.</title>
        <authorList>
            <person name="Mitreva M."/>
        </authorList>
    </citation>
    <scope>NUCLEOTIDE SEQUENCE [LARGE SCALE GENOMIC DNA]</scope>
</reference>
<evidence type="ECO:0000313" key="2">
    <source>
        <dbReference type="EMBL" id="EPB67824.1"/>
    </source>
</evidence>
<organism evidence="2 3">
    <name type="scientific">Ancylostoma ceylanicum</name>
    <dbReference type="NCBI Taxonomy" id="53326"/>
    <lineage>
        <taxon>Eukaryota</taxon>
        <taxon>Metazoa</taxon>
        <taxon>Ecdysozoa</taxon>
        <taxon>Nematoda</taxon>
        <taxon>Chromadorea</taxon>
        <taxon>Rhabditida</taxon>
        <taxon>Rhabditina</taxon>
        <taxon>Rhabditomorpha</taxon>
        <taxon>Strongyloidea</taxon>
        <taxon>Ancylostomatidae</taxon>
        <taxon>Ancylostomatinae</taxon>
        <taxon>Ancylostoma</taxon>
    </lineage>
</organism>
<feature type="region of interest" description="Disordered" evidence="1">
    <location>
        <begin position="1"/>
        <end position="63"/>
    </location>
</feature>
<keyword evidence="3" id="KW-1185">Reference proteome</keyword>
<evidence type="ECO:0000256" key="1">
    <source>
        <dbReference type="SAM" id="MobiDB-lite"/>
    </source>
</evidence>
<proteinExistence type="predicted"/>
<dbReference type="Proteomes" id="UP000054495">
    <property type="component" value="Unassembled WGS sequence"/>
</dbReference>
<sequence length="98" mass="11095">MFVSGEYSIEDKDSSGSPMESDLDLLWRQGETDPYQNTQIGSRSCDESDHGCSPAEVDRQGTKTQSYGMDRCADMSHSVHTMKCTHTWLEYAFTKDEK</sequence>
<name>A0A0D6L8B4_9BILA</name>